<gene>
    <name evidence="2" type="ORF">BdWA1_002881</name>
</gene>
<dbReference type="AlphaFoldDB" id="A0AAD9PIV2"/>
<keyword evidence="3" id="KW-1185">Reference proteome</keyword>
<keyword evidence="1" id="KW-0812">Transmembrane</keyword>
<sequence length="137" mass="15171">MDRARDVLSFFLGHEEFDSLSFTGGLCFGMGSSIVVTKALRGAFLICTGGLFSLVVSFINVANVKPQALSKTGCVEVNWKKLGLFATGFFEEHRDSIVEALNIERFKQRILYRFPDARIQSVLAGIIIGFLYGICLH</sequence>
<keyword evidence="1" id="KW-0472">Membrane</keyword>
<dbReference type="RefSeq" id="XP_067802051.1">
    <property type="nucleotide sequence ID" value="XM_067947900.1"/>
</dbReference>
<feature type="transmembrane region" description="Helical" evidence="1">
    <location>
        <begin position="117"/>
        <end position="136"/>
    </location>
</feature>
<feature type="transmembrane region" description="Helical" evidence="1">
    <location>
        <begin position="43"/>
        <end position="62"/>
    </location>
</feature>
<dbReference type="Proteomes" id="UP001214638">
    <property type="component" value="Unassembled WGS sequence"/>
</dbReference>
<proteinExistence type="predicted"/>
<comment type="caution">
    <text evidence="2">The sequence shown here is derived from an EMBL/GenBank/DDBJ whole genome shotgun (WGS) entry which is preliminary data.</text>
</comment>
<dbReference type="KEGG" id="bdw:94337178"/>
<accession>A0AAD9PIV2</accession>
<reference evidence="2" key="1">
    <citation type="journal article" date="2023" name="Nat. Microbiol.">
        <title>Babesia duncani multi-omics identifies virulence factors and drug targets.</title>
        <authorList>
            <person name="Singh P."/>
            <person name="Lonardi S."/>
            <person name="Liang Q."/>
            <person name="Vydyam P."/>
            <person name="Khabirova E."/>
            <person name="Fang T."/>
            <person name="Gihaz S."/>
            <person name="Thekkiniath J."/>
            <person name="Munshi M."/>
            <person name="Abel S."/>
            <person name="Ciampossin L."/>
            <person name="Batugedara G."/>
            <person name="Gupta M."/>
            <person name="Lu X.M."/>
            <person name="Lenz T."/>
            <person name="Chakravarty S."/>
            <person name="Cornillot E."/>
            <person name="Hu Y."/>
            <person name="Ma W."/>
            <person name="Gonzalez L.M."/>
            <person name="Sanchez S."/>
            <person name="Estrada K."/>
            <person name="Sanchez-Flores A."/>
            <person name="Montero E."/>
            <person name="Harb O.S."/>
            <person name="Le Roch K.G."/>
            <person name="Mamoun C.B."/>
        </authorList>
    </citation>
    <scope>NUCLEOTIDE SEQUENCE</scope>
    <source>
        <strain evidence="2">WA1</strain>
    </source>
</reference>
<organism evidence="2 3">
    <name type="scientific">Babesia duncani</name>
    <dbReference type="NCBI Taxonomy" id="323732"/>
    <lineage>
        <taxon>Eukaryota</taxon>
        <taxon>Sar</taxon>
        <taxon>Alveolata</taxon>
        <taxon>Apicomplexa</taxon>
        <taxon>Aconoidasida</taxon>
        <taxon>Piroplasmida</taxon>
        <taxon>Babesiidae</taxon>
        <taxon>Babesia</taxon>
    </lineage>
</organism>
<feature type="transmembrane region" description="Helical" evidence="1">
    <location>
        <begin position="20"/>
        <end position="36"/>
    </location>
</feature>
<dbReference type="EMBL" id="JALLKP010000004">
    <property type="protein sequence ID" value="KAK2195208.1"/>
    <property type="molecule type" value="Genomic_DNA"/>
</dbReference>
<evidence type="ECO:0000256" key="1">
    <source>
        <dbReference type="SAM" id="Phobius"/>
    </source>
</evidence>
<evidence type="ECO:0000313" key="2">
    <source>
        <dbReference type="EMBL" id="KAK2195208.1"/>
    </source>
</evidence>
<name>A0AAD9PIV2_9APIC</name>
<evidence type="ECO:0000313" key="3">
    <source>
        <dbReference type="Proteomes" id="UP001214638"/>
    </source>
</evidence>
<protein>
    <recommendedName>
        <fullName evidence="4">FUN14 family protein</fullName>
    </recommendedName>
</protein>
<evidence type="ECO:0008006" key="4">
    <source>
        <dbReference type="Google" id="ProtNLM"/>
    </source>
</evidence>
<dbReference type="GeneID" id="94337178"/>
<keyword evidence="1" id="KW-1133">Transmembrane helix</keyword>